<dbReference type="EMBL" id="DSXI01000240">
    <property type="protein sequence ID" value="HGS04932.1"/>
    <property type="molecule type" value="Genomic_DNA"/>
</dbReference>
<proteinExistence type="predicted"/>
<evidence type="ECO:0000313" key="1">
    <source>
        <dbReference type="EMBL" id="HGS04932.1"/>
    </source>
</evidence>
<gene>
    <name evidence="1" type="ORF">ENT08_04220</name>
</gene>
<name>A0A7V4G7S1_9BACT</name>
<dbReference type="AlphaFoldDB" id="A0A7V4G7S1"/>
<dbReference type="Pfam" id="PF13528">
    <property type="entry name" value="Glyco_trans_1_3"/>
    <property type="match status" value="1"/>
</dbReference>
<protein>
    <recommendedName>
        <fullName evidence="2">Glycosyltransferase</fullName>
    </recommendedName>
</protein>
<organism evidence="1">
    <name type="scientific">Desulfobacca acetoxidans</name>
    <dbReference type="NCBI Taxonomy" id="60893"/>
    <lineage>
        <taxon>Bacteria</taxon>
        <taxon>Pseudomonadati</taxon>
        <taxon>Thermodesulfobacteriota</taxon>
        <taxon>Desulfobaccia</taxon>
        <taxon>Desulfobaccales</taxon>
        <taxon>Desulfobaccaceae</taxon>
        <taxon>Desulfobacca</taxon>
    </lineage>
</organism>
<dbReference type="Gene3D" id="3.40.50.2000">
    <property type="entry name" value="Glycogen Phosphorylase B"/>
    <property type="match status" value="1"/>
</dbReference>
<dbReference type="SUPFAM" id="SSF53756">
    <property type="entry name" value="UDP-Glycosyltransferase/glycogen phosphorylase"/>
    <property type="match status" value="1"/>
</dbReference>
<evidence type="ECO:0008006" key="2">
    <source>
        <dbReference type="Google" id="ProtNLM"/>
    </source>
</evidence>
<accession>A0A7V4G7S1</accession>
<reference evidence="1" key="1">
    <citation type="journal article" date="2020" name="mSystems">
        <title>Genome- and Community-Level Interaction Insights into Carbon Utilization and Element Cycling Functions of Hydrothermarchaeota in Hydrothermal Sediment.</title>
        <authorList>
            <person name="Zhou Z."/>
            <person name="Liu Y."/>
            <person name="Xu W."/>
            <person name="Pan J."/>
            <person name="Luo Z.H."/>
            <person name="Li M."/>
        </authorList>
    </citation>
    <scope>NUCLEOTIDE SEQUENCE [LARGE SCALE GENOMIC DNA]</scope>
    <source>
        <strain evidence="1">SpSt-548</strain>
    </source>
</reference>
<sequence>MARILYGVHGSLHGHAVRALTLARRFREHTFLFVSHGRGAALLRPEFQVVEIPGPLTVYRDHRVDQVATLRENLRFFLTAERRIRQVMALIRAFQPDAALCDYDFLVPRACRRLGLPCLAVDHQHIITACRHTLPPRLWGGYLSLAAVIRLFFSQASHHLVISFFRPPLRPGT</sequence>
<comment type="caution">
    <text evidence="1">The sequence shown here is derived from an EMBL/GenBank/DDBJ whole genome shotgun (WGS) entry which is preliminary data.</text>
</comment>